<organism evidence="1 2">
    <name type="scientific">Rhizophagus irregularis</name>
    <dbReference type="NCBI Taxonomy" id="588596"/>
    <lineage>
        <taxon>Eukaryota</taxon>
        <taxon>Fungi</taxon>
        <taxon>Fungi incertae sedis</taxon>
        <taxon>Mucoromycota</taxon>
        <taxon>Glomeromycotina</taxon>
        <taxon>Glomeromycetes</taxon>
        <taxon>Glomerales</taxon>
        <taxon>Glomeraceae</taxon>
        <taxon>Rhizophagus</taxon>
    </lineage>
</organism>
<proteinExistence type="predicted"/>
<dbReference type="AlphaFoldDB" id="A0A2I1GK74"/>
<sequence>MPNDTAGVDAYKLRLWSVDVASINDISEEMLNDSNEITDGRCTIADTLFGIKEGNIRVVIKIPVNGES</sequence>
<evidence type="ECO:0000313" key="1">
    <source>
        <dbReference type="EMBL" id="PKY47038.1"/>
    </source>
</evidence>
<accession>A0A2I1GK74</accession>
<evidence type="ECO:0000313" key="2">
    <source>
        <dbReference type="Proteomes" id="UP000234323"/>
    </source>
</evidence>
<comment type="caution">
    <text evidence="1">The sequence shown here is derived from an EMBL/GenBank/DDBJ whole genome shotgun (WGS) entry which is preliminary data.</text>
</comment>
<reference evidence="1 2" key="1">
    <citation type="submission" date="2015-10" db="EMBL/GenBank/DDBJ databases">
        <title>Genome analyses suggest a sexual origin of heterokaryosis in a supposedly ancient asexual fungus.</title>
        <authorList>
            <person name="Ropars J."/>
            <person name="Sedzielewska K."/>
            <person name="Noel J."/>
            <person name="Charron P."/>
            <person name="Farinelli L."/>
            <person name="Marton T."/>
            <person name="Kruger M."/>
            <person name="Pelin A."/>
            <person name="Brachmann A."/>
            <person name="Corradi N."/>
        </authorList>
    </citation>
    <scope>NUCLEOTIDE SEQUENCE [LARGE SCALE GENOMIC DNA]</scope>
    <source>
        <strain evidence="1 2">A4</strain>
    </source>
</reference>
<name>A0A2I1GK74_9GLOM</name>
<protein>
    <submittedName>
        <fullName evidence="1">Uncharacterized protein</fullName>
    </submittedName>
</protein>
<dbReference type="VEuPathDB" id="FungiDB:RhiirA1_413428"/>
<gene>
    <name evidence="1" type="ORF">RhiirA4_403087</name>
</gene>
<dbReference type="Proteomes" id="UP000234323">
    <property type="component" value="Unassembled WGS sequence"/>
</dbReference>
<keyword evidence="2" id="KW-1185">Reference proteome</keyword>
<dbReference type="EMBL" id="LLXI01000510">
    <property type="protein sequence ID" value="PKY47038.1"/>
    <property type="molecule type" value="Genomic_DNA"/>
</dbReference>